<dbReference type="EMBL" id="JBFXLU010000383">
    <property type="protein sequence ID" value="KAL2827878.1"/>
    <property type="molecule type" value="Genomic_DNA"/>
</dbReference>
<comment type="caution">
    <text evidence="2">The sequence shown here is derived from an EMBL/GenBank/DDBJ whole genome shotgun (WGS) entry which is preliminary data.</text>
</comment>
<dbReference type="Gene3D" id="1.10.1520.10">
    <property type="entry name" value="Ribonuclease III domain"/>
    <property type="match status" value="1"/>
</dbReference>
<keyword evidence="3" id="KW-1185">Reference proteome</keyword>
<sequence length="154" mass="16564">MAPSRVPIPITQRARKFCEEFTLNFANEAFIQEALRAAGAGGSTAGNKNLALIGDSILRTYFQIEGYKRGKSRGEIDDIVKKLACNAHLTKRGFDLGLDAYIWNNPSQGNVISDGLMATTVEAIIGAAFLANGQALATTTPVITAFGLTWPEEE</sequence>
<dbReference type="SUPFAM" id="SSF69065">
    <property type="entry name" value="RNase III domain-like"/>
    <property type="match status" value="1"/>
</dbReference>
<dbReference type="Proteomes" id="UP001610446">
    <property type="component" value="Unassembled WGS sequence"/>
</dbReference>
<evidence type="ECO:0000259" key="1">
    <source>
        <dbReference type="PROSITE" id="PS50142"/>
    </source>
</evidence>
<reference evidence="2 3" key="1">
    <citation type="submission" date="2024-07" db="EMBL/GenBank/DDBJ databases">
        <title>Section-level genome sequencing and comparative genomics of Aspergillus sections Usti and Cavernicolus.</title>
        <authorList>
            <consortium name="Lawrence Berkeley National Laboratory"/>
            <person name="Nybo J.L."/>
            <person name="Vesth T.C."/>
            <person name="Theobald S."/>
            <person name="Frisvad J.C."/>
            <person name="Larsen T.O."/>
            <person name="Kjaerboelling I."/>
            <person name="Rothschild-Mancinelli K."/>
            <person name="Lyhne E.K."/>
            <person name="Kogle M.E."/>
            <person name="Barry K."/>
            <person name="Clum A."/>
            <person name="Na H."/>
            <person name="Ledsgaard L."/>
            <person name="Lin J."/>
            <person name="Lipzen A."/>
            <person name="Kuo A."/>
            <person name="Riley R."/>
            <person name="Mondo S."/>
            <person name="Labutti K."/>
            <person name="Haridas S."/>
            <person name="Pangalinan J."/>
            <person name="Salamov A.A."/>
            <person name="Simmons B.A."/>
            <person name="Magnuson J.K."/>
            <person name="Chen J."/>
            <person name="Drula E."/>
            <person name="Henrissat B."/>
            <person name="Wiebenga A."/>
            <person name="Lubbers R.J."/>
            <person name="Gomes A.C."/>
            <person name="Makela M.R."/>
            <person name="Stajich J."/>
            <person name="Grigoriev I.V."/>
            <person name="Mortensen U.H."/>
            <person name="De Vries R.P."/>
            <person name="Baker S.E."/>
            <person name="Andersen M.R."/>
        </authorList>
    </citation>
    <scope>NUCLEOTIDE SEQUENCE [LARGE SCALE GENOMIC DNA]</scope>
    <source>
        <strain evidence="2 3">CBS 123904</strain>
    </source>
</reference>
<gene>
    <name evidence="2" type="ORF">BJY01DRAFT_255554</name>
</gene>
<feature type="domain" description="RNase III" evidence="1">
    <location>
        <begin position="14"/>
        <end position="133"/>
    </location>
</feature>
<dbReference type="PROSITE" id="PS50142">
    <property type="entry name" value="RNASE_3_2"/>
    <property type="match status" value="1"/>
</dbReference>
<accession>A0ABR4IM85</accession>
<dbReference type="Pfam" id="PF00636">
    <property type="entry name" value="Ribonuclease_3"/>
    <property type="match status" value="1"/>
</dbReference>
<dbReference type="InterPro" id="IPR036389">
    <property type="entry name" value="RNase_III_sf"/>
</dbReference>
<proteinExistence type="predicted"/>
<protein>
    <submittedName>
        <fullName evidence="2">Ribonuclease III domain-containing protein</fullName>
    </submittedName>
</protein>
<evidence type="ECO:0000313" key="2">
    <source>
        <dbReference type="EMBL" id="KAL2827878.1"/>
    </source>
</evidence>
<organism evidence="2 3">
    <name type="scientific">Aspergillus pseudoustus</name>
    <dbReference type="NCBI Taxonomy" id="1810923"/>
    <lineage>
        <taxon>Eukaryota</taxon>
        <taxon>Fungi</taxon>
        <taxon>Dikarya</taxon>
        <taxon>Ascomycota</taxon>
        <taxon>Pezizomycotina</taxon>
        <taxon>Eurotiomycetes</taxon>
        <taxon>Eurotiomycetidae</taxon>
        <taxon>Eurotiales</taxon>
        <taxon>Aspergillaceae</taxon>
        <taxon>Aspergillus</taxon>
        <taxon>Aspergillus subgen. Nidulantes</taxon>
    </lineage>
</organism>
<dbReference type="CDD" id="cd00593">
    <property type="entry name" value="RIBOc"/>
    <property type="match status" value="1"/>
</dbReference>
<dbReference type="InterPro" id="IPR000999">
    <property type="entry name" value="RNase_III_dom"/>
</dbReference>
<name>A0ABR4IM85_9EURO</name>
<evidence type="ECO:0000313" key="3">
    <source>
        <dbReference type="Proteomes" id="UP001610446"/>
    </source>
</evidence>